<dbReference type="Pfam" id="PF09485">
    <property type="entry name" value="CRISPR_Cse2"/>
    <property type="match status" value="1"/>
</dbReference>
<dbReference type="InterPro" id="IPR013382">
    <property type="entry name" value="CRISPR-assoc_prot_Cse2"/>
</dbReference>
<dbReference type="InterPro" id="IPR038287">
    <property type="entry name" value="Cse2_sf"/>
</dbReference>
<dbReference type="NCBIfam" id="TIGR02548">
    <property type="entry name" value="casB_cse2"/>
    <property type="match status" value="1"/>
</dbReference>
<proteinExistence type="predicted"/>
<organism evidence="1 2">
    <name type="scientific">Actinomadura yumaensis</name>
    <dbReference type="NCBI Taxonomy" id="111807"/>
    <lineage>
        <taxon>Bacteria</taxon>
        <taxon>Bacillati</taxon>
        <taxon>Actinomycetota</taxon>
        <taxon>Actinomycetes</taxon>
        <taxon>Streptosporangiales</taxon>
        <taxon>Thermomonosporaceae</taxon>
        <taxon>Actinomadura</taxon>
    </lineage>
</organism>
<protein>
    <submittedName>
        <fullName evidence="1">Type I-E CRISPR-associated protein Cse2/CasB</fullName>
    </submittedName>
</protein>
<sequence>MTQRYWNRVTADGGWLAHDLRTGRPLGPPPGEDLAALRAGLGRNAGEVPAMWRFYTCPVDDQLAQRGQWSVEQRAEHAALALYGLHQQSKSISMHHPKVPLGKALHRLRTSERFSAQAVDARVNAAATSTRPAALLMRLRGLVDQLRVINQPVDYDGLMRLVQDWHYEDRRRSARRRWAVEYQVWAQQDDARANGAASNDGAPTPS</sequence>
<dbReference type="RefSeq" id="WP_378063182.1">
    <property type="nucleotide sequence ID" value="NZ_JBHSXS010000004.1"/>
</dbReference>
<keyword evidence="2" id="KW-1185">Reference proteome</keyword>
<dbReference type="EMBL" id="JBHSXS010000004">
    <property type="protein sequence ID" value="MFC6880178.1"/>
    <property type="molecule type" value="Genomic_DNA"/>
</dbReference>
<reference evidence="2" key="1">
    <citation type="journal article" date="2019" name="Int. J. Syst. Evol. Microbiol.">
        <title>The Global Catalogue of Microorganisms (GCM) 10K type strain sequencing project: providing services to taxonomists for standard genome sequencing and annotation.</title>
        <authorList>
            <consortium name="The Broad Institute Genomics Platform"/>
            <consortium name="The Broad Institute Genome Sequencing Center for Infectious Disease"/>
            <person name="Wu L."/>
            <person name="Ma J."/>
        </authorList>
    </citation>
    <scope>NUCLEOTIDE SEQUENCE [LARGE SCALE GENOMIC DNA]</scope>
    <source>
        <strain evidence="2">JCM 3369</strain>
    </source>
</reference>
<name>A0ABW2CHL5_9ACTN</name>
<accession>A0ABW2CHL5</accession>
<gene>
    <name evidence="1" type="primary">casB</name>
    <name evidence="1" type="synonym">cse2</name>
    <name evidence="1" type="ORF">ACFQKB_10420</name>
</gene>
<dbReference type="Gene3D" id="1.10.520.40">
    <property type="entry name" value="CRISPR-associated protein Cse2"/>
    <property type="match status" value="1"/>
</dbReference>
<evidence type="ECO:0000313" key="1">
    <source>
        <dbReference type="EMBL" id="MFC6880178.1"/>
    </source>
</evidence>
<dbReference type="Proteomes" id="UP001596380">
    <property type="component" value="Unassembled WGS sequence"/>
</dbReference>
<comment type="caution">
    <text evidence="1">The sequence shown here is derived from an EMBL/GenBank/DDBJ whole genome shotgun (WGS) entry which is preliminary data.</text>
</comment>
<dbReference type="CDD" id="cd09731">
    <property type="entry name" value="Cse2_I-E"/>
    <property type="match status" value="1"/>
</dbReference>
<evidence type="ECO:0000313" key="2">
    <source>
        <dbReference type="Proteomes" id="UP001596380"/>
    </source>
</evidence>